<gene>
    <name evidence="2" type="ORF">FPFC_030880</name>
</gene>
<dbReference type="STRING" id="220714.SAMN05660469_1405"/>
<keyword evidence="1" id="KW-0812">Transmembrane</keyword>
<keyword evidence="1" id="KW-1133">Transmembrane helix</keyword>
<organism evidence="2 3">
    <name type="scientific">Fructobacillus pseudoficulneus</name>
    <dbReference type="NCBI Taxonomy" id="220714"/>
    <lineage>
        <taxon>Bacteria</taxon>
        <taxon>Bacillati</taxon>
        <taxon>Bacillota</taxon>
        <taxon>Bacilli</taxon>
        <taxon>Lactobacillales</taxon>
        <taxon>Lactobacillaceae</taxon>
        <taxon>Fructobacillus</taxon>
    </lineage>
</organism>
<keyword evidence="3" id="KW-1185">Reference proteome</keyword>
<name>A0A3F3H327_9LACO</name>
<protein>
    <submittedName>
        <fullName evidence="2">Putative membrane protein</fullName>
    </submittedName>
</protein>
<dbReference type="InterPro" id="IPR008523">
    <property type="entry name" value="DUF805"/>
</dbReference>
<reference evidence="2 3" key="1">
    <citation type="journal article" date="2015" name="BMC Genomics">
        <title>Comparative genomics of Fructobacillus spp. and Leuconostoc spp. reveals niche-specific evolution of Fructobacillus spp.</title>
        <authorList>
            <person name="Endo A."/>
            <person name="Tanizawa Y."/>
            <person name="Tanaka N."/>
            <person name="Maeno S."/>
            <person name="Kumar H."/>
            <person name="Shiwa Y."/>
            <person name="Okada S."/>
            <person name="Yoshikawa H."/>
            <person name="Dicks L."/>
            <person name="Nakagawa J."/>
            <person name="Arita M."/>
        </authorList>
    </citation>
    <scope>NUCLEOTIDE SEQUENCE [LARGE SCALE GENOMIC DNA]</scope>
    <source>
        <strain evidence="2 3">DSM 15468</strain>
    </source>
</reference>
<sequence length="117" mass="13674">MIRAFKTYWLKYFQFRGRTSRANYWWVTLINFAIAVFSYLLFAFLLSNPVIDSVQTLGHSGGYLLITCGLGLVAFLFTVYRLVTFIPDLSISYRRYMDTGLSPYFFIVEPLMLFFGL</sequence>
<proteinExistence type="predicted"/>
<dbReference type="Proteomes" id="UP000061227">
    <property type="component" value="Unassembled WGS sequence"/>
</dbReference>
<feature type="transmembrane region" description="Helical" evidence="1">
    <location>
        <begin position="21"/>
        <end position="42"/>
    </location>
</feature>
<dbReference type="AlphaFoldDB" id="A0A3F3H327"/>
<dbReference type="Pfam" id="PF05656">
    <property type="entry name" value="DUF805"/>
    <property type="match status" value="1"/>
</dbReference>
<evidence type="ECO:0000256" key="1">
    <source>
        <dbReference type="SAM" id="Phobius"/>
    </source>
</evidence>
<accession>A0A3F3H327</accession>
<dbReference type="RefSeq" id="WP_059378040.1">
    <property type="nucleotide sequence ID" value="NZ_DF968065.1"/>
</dbReference>
<dbReference type="OrthoDB" id="2285053at2"/>
<evidence type="ECO:0000313" key="2">
    <source>
        <dbReference type="EMBL" id="GAP02908.1"/>
    </source>
</evidence>
<dbReference type="EMBL" id="DF968065">
    <property type="protein sequence ID" value="GAP02908.1"/>
    <property type="molecule type" value="Genomic_DNA"/>
</dbReference>
<feature type="transmembrane region" description="Helical" evidence="1">
    <location>
        <begin position="62"/>
        <end position="83"/>
    </location>
</feature>
<dbReference type="GO" id="GO:0016020">
    <property type="term" value="C:membrane"/>
    <property type="evidence" value="ECO:0007669"/>
    <property type="project" value="InterPro"/>
</dbReference>
<evidence type="ECO:0000313" key="3">
    <source>
        <dbReference type="Proteomes" id="UP000061227"/>
    </source>
</evidence>
<keyword evidence="1" id="KW-0472">Membrane</keyword>